<sequence length="236" mass="27337">MVDNLNGQQNVGIDKNKCREWMKIARSVQVCLKQNLIDILHDPEIDGLPKNSKDRDDILNKFYQVNENELKKMIMFGQLDFISKDGQSQIRRLCIPNLVYLINQLTNIDKMHSGKLAGLSSALEIHQDIYKGSITSMEEENFQSLWKRIYDVLIVLGYSEMPVFHYLKEKASIDEIDTEQIEVLDVRCRSLKALDKDIEIKQREMSYLMDLVKSYSLKEQQIDEICSGLAASQSRD</sequence>
<proteinExistence type="predicted"/>
<dbReference type="Proteomes" id="UP000594262">
    <property type="component" value="Unplaced"/>
</dbReference>
<keyword evidence="2" id="KW-1185">Reference proteome</keyword>
<dbReference type="AlphaFoldDB" id="A0A7M5TTZ5"/>
<reference evidence="1" key="1">
    <citation type="submission" date="2021-01" db="UniProtKB">
        <authorList>
            <consortium name="EnsemblMetazoa"/>
        </authorList>
    </citation>
    <scope>IDENTIFICATION</scope>
</reference>
<evidence type="ECO:0000313" key="2">
    <source>
        <dbReference type="Proteomes" id="UP000594262"/>
    </source>
</evidence>
<protein>
    <submittedName>
        <fullName evidence="1">Uncharacterized protein</fullName>
    </submittedName>
</protein>
<organism evidence="1 2">
    <name type="scientific">Clytia hemisphaerica</name>
    <dbReference type="NCBI Taxonomy" id="252671"/>
    <lineage>
        <taxon>Eukaryota</taxon>
        <taxon>Metazoa</taxon>
        <taxon>Cnidaria</taxon>
        <taxon>Hydrozoa</taxon>
        <taxon>Hydroidolina</taxon>
        <taxon>Leptothecata</taxon>
        <taxon>Obeliida</taxon>
        <taxon>Clytiidae</taxon>
        <taxon>Clytia</taxon>
    </lineage>
</organism>
<name>A0A7M5TTZ5_9CNID</name>
<accession>A0A7M5TTZ5</accession>
<dbReference type="EnsemblMetazoa" id="CLYHEMT001837.1">
    <property type="protein sequence ID" value="CLYHEMP001837.1"/>
    <property type="gene ID" value="CLYHEMG001837"/>
</dbReference>
<evidence type="ECO:0000313" key="1">
    <source>
        <dbReference type="EnsemblMetazoa" id="CLYHEMP001837.1"/>
    </source>
</evidence>